<protein>
    <recommendedName>
        <fullName evidence="2">N-acetyltransferase domain-containing protein</fullName>
    </recommendedName>
</protein>
<dbReference type="Gene3D" id="3.40.630.30">
    <property type="match status" value="1"/>
</dbReference>
<feature type="domain" description="N-acetyltransferase" evidence="2">
    <location>
        <begin position="7"/>
        <end position="153"/>
    </location>
</feature>
<accession>A0ABQ2UZ73</accession>
<evidence type="ECO:0000259" key="2">
    <source>
        <dbReference type="PROSITE" id="PS51186"/>
    </source>
</evidence>
<evidence type="ECO:0000313" key="3">
    <source>
        <dbReference type="EMBL" id="GGU55398.1"/>
    </source>
</evidence>
<dbReference type="InterPro" id="IPR016181">
    <property type="entry name" value="Acyl_CoA_acyltransferase"/>
</dbReference>
<sequence>MRHPALTALRRVGAEDVPLVDAFHQRCSPAHLLLRWGRTHLPHRTLGQLLAHADCWLGIGAGGEPLALVCAGPVSREAGVFDLGLQVADAHQRRGIGTALARHAAQYAHARGAHTLSTYTEASSRPMLALLRRLGPVRETRHGAHLDVRLQLGVSGLAHRSSPHPKELLHAPQCPGQEVTDPA</sequence>
<dbReference type="RefSeq" id="WP_189298557.1">
    <property type="nucleotide sequence ID" value="NZ_BMRP01000005.1"/>
</dbReference>
<evidence type="ECO:0000256" key="1">
    <source>
        <dbReference type="SAM" id="MobiDB-lite"/>
    </source>
</evidence>
<dbReference type="CDD" id="cd04301">
    <property type="entry name" value="NAT_SF"/>
    <property type="match status" value="1"/>
</dbReference>
<dbReference type="InterPro" id="IPR000182">
    <property type="entry name" value="GNAT_dom"/>
</dbReference>
<dbReference type="Pfam" id="PF00583">
    <property type="entry name" value="Acetyltransf_1"/>
    <property type="match status" value="1"/>
</dbReference>
<dbReference type="Proteomes" id="UP000654471">
    <property type="component" value="Unassembled WGS sequence"/>
</dbReference>
<comment type="caution">
    <text evidence="3">The sequence shown here is derived from an EMBL/GenBank/DDBJ whole genome shotgun (WGS) entry which is preliminary data.</text>
</comment>
<dbReference type="EMBL" id="BMRP01000005">
    <property type="protein sequence ID" value="GGU55398.1"/>
    <property type="molecule type" value="Genomic_DNA"/>
</dbReference>
<evidence type="ECO:0000313" key="4">
    <source>
        <dbReference type="Proteomes" id="UP000654471"/>
    </source>
</evidence>
<organism evidence="3 4">
    <name type="scientific">Streptomyces albospinus</name>
    <dbReference type="NCBI Taxonomy" id="285515"/>
    <lineage>
        <taxon>Bacteria</taxon>
        <taxon>Bacillati</taxon>
        <taxon>Actinomycetota</taxon>
        <taxon>Actinomycetes</taxon>
        <taxon>Kitasatosporales</taxon>
        <taxon>Streptomycetaceae</taxon>
        <taxon>Streptomyces</taxon>
    </lineage>
</organism>
<proteinExistence type="predicted"/>
<keyword evidence="4" id="KW-1185">Reference proteome</keyword>
<reference evidence="4" key="1">
    <citation type="journal article" date="2019" name="Int. J. Syst. Evol. Microbiol.">
        <title>The Global Catalogue of Microorganisms (GCM) 10K type strain sequencing project: providing services to taxonomists for standard genome sequencing and annotation.</title>
        <authorList>
            <consortium name="The Broad Institute Genomics Platform"/>
            <consortium name="The Broad Institute Genome Sequencing Center for Infectious Disease"/>
            <person name="Wu L."/>
            <person name="Ma J."/>
        </authorList>
    </citation>
    <scope>NUCLEOTIDE SEQUENCE [LARGE SCALE GENOMIC DNA]</scope>
    <source>
        <strain evidence="4">JCM 3399</strain>
    </source>
</reference>
<dbReference type="PROSITE" id="PS51186">
    <property type="entry name" value="GNAT"/>
    <property type="match status" value="1"/>
</dbReference>
<gene>
    <name evidence="3" type="ORF">GCM10010211_20140</name>
</gene>
<feature type="region of interest" description="Disordered" evidence="1">
    <location>
        <begin position="159"/>
        <end position="183"/>
    </location>
</feature>
<name>A0ABQ2UZ73_9ACTN</name>
<dbReference type="SUPFAM" id="SSF55729">
    <property type="entry name" value="Acyl-CoA N-acyltransferases (Nat)"/>
    <property type="match status" value="1"/>
</dbReference>